<evidence type="ECO:0000256" key="16">
    <source>
        <dbReference type="ARBA" id="ARBA00023136"/>
    </source>
</evidence>
<comment type="function">
    <text evidence="18">Core subunit of the mitochondrial membrane respiratory chain NADH dehydrogenase (Complex I) which catalyzes electron transfer from NADH through the respiratory chain, using ubiquinone as an electron acceptor. Essential for the catalytic activity and assembly of complex I.</text>
</comment>
<proteinExistence type="inferred from homology"/>
<geneLocation type="mitochondrion" evidence="20"/>
<keyword evidence="11 18" id="KW-0249">Electron transport</keyword>
<dbReference type="PRINTS" id="PR01436">
    <property type="entry name" value="NADHDHGNASE2"/>
</dbReference>
<dbReference type="InterPro" id="IPR001750">
    <property type="entry name" value="ND/Mrp_TM"/>
</dbReference>
<evidence type="ECO:0000256" key="7">
    <source>
        <dbReference type="ARBA" id="ARBA00022660"/>
    </source>
</evidence>
<comment type="function">
    <text evidence="1">Core subunit of the mitochondrial membrane respiratory chain NADH dehydrogenase (Complex I) that is believed to belong to the minimal assembly required for catalysis. Complex I functions in the transfer of electrons from NADH to the respiratory chain. The immediate electron acceptor for the enzyme is believed to be ubiquinone.</text>
</comment>
<evidence type="ECO:0000256" key="4">
    <source>
        <dbReference type="ARBA" id="ARBA00012944"/>
    </source>
</evidence>
<feature type="domain" description="NADH:quinone oxidoreductase/Mrp antiporter transmembrane" evidence="19">
    <location>
        <begin position="25"/>
        <end position="271"/>
    </location>
</feature>
<dbReference type="PANTHER" id="PTHR46552">
    <property type="entry name" value="NADH-UBIQUINONE OXIDOREDUCTASE CHAIN 2"/>
    <property type="match status" value="1"/>
</dbReference>
<evidence type="ECO:0000313" key="20">
    <source>
        <dbReference type="EMBL" id="QBZ37965.1"/>
    </source>
</evidence>
<protein>
    <recommendedName>
        <fullName evidence="5 18">NADH-ubiquinone oxidoreductase chain 2</fullName>
        <ecNumber evidence="4 18">7.1.1.2</ecNumber>
    </recommendedName>
</protein>
<comment type="subcellular location">
    <subcellularLocation>
        <location evidence="2 18">Mitochondrion inner membrane</location>
        <topology evidence="2 18">Multi-pass membrane protein</topology>
    </subcellularLocation>
</comment>
<keyword evidence="13 18" id="KW-0520">NAD</keyword>
<feature type="transmembrane region" description="Helical" evidence="18">
    <location>
        <begin position="261"/>
        <end position="279"/>
    </location>
</feature>
<dbReference type="CTD" id="4536"/>
<keyword evidence="15 18" id="KW-0496">Mitochondrion</keyword>
<dbReference type="GO" id="GO:0006120">
    <property type="term" value="P:mitochondrial electron transport, NADH to ubiquinone"/>
    <property type="evidence" value="ECO:0007669"/>
    <property type="project" value="InterPro"/>
</dbReference>
<evidence type="ECO:0000256" key="13">
    <source>
        <dbReference type="ARBA" id="ARBA00023027"/>
    </source>
</evidence>
<evidence type="ECO:0000256" key="5">
    <source>
        <dbReference type="ARBA" id="ARBA00021008"/>
    </source>
</evidence>
<dbReference type="InterPro" id="IPR050175">
    <property type="entry name" value="Complex_I_Subunit_2"/>
</dbReference>
<keyword evidence="12 18" id="KW-1133">Transmembrane helix</keyword>
<evidence type="ECO:0000256" key="15">
    <source>
        <dbReference type="ARBA" id="ARBA00023128"/>
    </source>
</evidence>
<evidence type="ECO:0000256" key="9">
    <source>
        <dbReference type="ARBA" id="ARBA00022792"/>
    </source>
</evidence>
<evidence type="ECO:0000256" key="18">
    <source>
        <dbReference type="RuleBase" id="RU003403"/>
    </source>
</evidence>
<feature type="transmembrane region" description="Helical" evidence="18">
    <location>
        <begin position="141"/>
        <end position="158"/>
    </location>
</feature>
<accession>A0A7S5DCL3</accession>
<dbReference type="GeneID" id="62618588"/>
<evidence type="ECO:0000256" key="11">
    <source>
        <dbReference type="ARBA" id="ARBA00022982"/>
    </source>
</evidence>
<dbReference type="EMBL" id="MH293456">
    <property type="protein sequence ID" value="QBZ37965.1"/>
    <property type="molecule type" value="Genomic_DNA"/>
</dbReference>
<comment type="catalytic activity">
    <reaction evidence="17 18">
        <text>a ubiquinone + NADH + 5 H(+)(in) = a ubiquinol + NAD(+) + 4 H(+)(out)</text>
        <dbReference type="Rhea" id="RHEA:29091"/>
        <dbReference type="Rhea" id="RHEA-COMP:9565"/>
        <dbReference type="Rhea" id="RHEA-COMP:9566"/>
        <dbReference type="ChEBI" id="CHEBI:15378"/>
        <dbReference type="ChEBI" id="CHEBI:16389"/>
        <dbReference type="ChEBI" id="CHEBI:17976"/>
        <dbReference type="ChEBI" id="CHEBI:57540"/>
        <dbReference type="ChEBI" id="CHEBI:57945"/>
        <dbReference type="EC" id="7.1.1.2"/>
    </reaction>
</comment>
<dbReference type="InterPro" id="IPR003917">
    <property type="entry name" value="NADH_UbQ_OxRdtase_chain2"/>
</dbReference>
<dbReference type="EC" id="7.1.1.2" evidence="4 18"/>
<dbReference type="GO" id="GO:0008137">
    <property type="term" value="F:NADH dehydrogenase (ubiquinone) activity"/>
    <property type="evidence" value="ECO:0007669"/>
    <property type="project" value="UniProtKB-EC"/>
</dbReference>
<keyword evidence="9 18" id="KW-0999">Mitochondrion inner membrane</keyword>
<dbReference type="PANTHER" id="PTHR46552:SF1">
    <property type="entry name" value="NADH-UBIQUINONE OXIDOREDUCTASE CHAIN 2"/>
    <property type="match status" value="1"/>
</dbReference>
<reference evidence="20" key="2">
    <citation type="journal article" date="2020" name="Genomics">
        <title>Contribution to the mitogenome diversity in Delphacinae: Phylogenetic and ecological implications.</title>
        <authorList>
            <person name="Huang Y.-X."/>
            <person name="Ren F.-J."/>
            <person name="Bartlett C.R."/>
            <person name="Wei Y.-S."/>
            <person name="Qin D.-Z."/>
        </authorList>
    </citation>
    <scope>NUCLEOTIDE SEQUENCE</scope>
</reference>
<evidence type="ECO:0000259" key="19">
    <source>
        <dbReference type="Pfam" id="PF00361"/>
    </source>
</evidence>
<evidence type="ECO:0000256" key="8">
    <source>
        <dbReference type="ARBA" id="ARBA00022692"/>
    </source>
</evidence>
<evidence type="ECO:0000256" key="3">
    <source>
        <dbReference type="ARBA" id="ARBA00007012"/>
    </source>
</evidence>
<dbReference type="GO" id="GO:0005743">
    <property type="term" value="C:mitochondrial inner membrane"/>
    <property type="evidence" value="ECO:0007669"/>
    <property type="project" value="UniProtKB-SubCell"/>
</dbReference>
<evidence type="ECO:0000256" key="1">
    <source>
        <dbReference type="ARBA" id="ARBA00003257"/>
    </source>
</evidence>
<keyword evidence="16 18" id="KW-0472">Membrane</keyword>
<dbReference type="Pfam" id="PF00361">
    <property type="entry name" value="Proton_antipo_M"/>
    <property type="match status" value="1"/>
</dbReference>
<evidence type="ECO:0000256" key="17">
    <source>
        <dbReference type="ARBA" id="ARBA00049551"/>
    </source>
</evidence>
<evidence type="ECO:0000256" key="10">
    <source>
        <dbReference type="ARBA" id="ARBA00022967"/>
    </source>
</evidence>
<evidence type="ECO:0000256" key="6">
    <source>
        <dbReference type="ARBA" id="ARBA00022448"/>
    </source>
</evidence>
<feature type="transmembrane region" description="Helical" evidence="18">
    <location>
        <begin position="228"/>
        <end position="249"/>
    </location>
</feature>
<dbReference type="AlphaFoldDB" id="A0A7S5DCL3"/>
<comment type="similarity">
    <text evidence="3 18">Belongs to the complex I subunit 2 family.</text>
</comment>
<keyword evidence="7 18" id="KW-0679">Respiratory chain</keyword>
<keyword evidence="14 18" id="KW-0830">Ubiquinone</keyword>
<gene>
    <name evidence="20" type="primary">ND2</name>
</gene>
<sequence length="319" mass="37475">MKLNSSNMMCMISLTLSTTLSTMTNNWLSMWMLMELNMFMFIPLMAKNKVNDQSIKYFIIQSFSSYMLMFSILMMSICMNMPKSNMLMMTSLLIKIGMSPFHIWVPEIMYKIKWNECFLLTSILKITPMILMNKLLKFEMIMIPMILSLILGSISGFNQFSMKKLMAFSSIFNISWMTSSFYLSKKITMFFLIVYSILNFKIMNLFKKLNILYTNQINHLELMNKMKINSSMLSIMGLPPMMGFLPKLIILKEISNKSNMLMGTMILTSLMSMFMYLQMNSFTLSNLSMKKKCFKLNKFKSFYMMNLITISLTWLTWTN</sequence>
<keyword evidence="10 18" id="KW-1278">Translocase</keyword>
<keyword evidence="8 18" id="KW-0812">Transmembrane</keyword>
<dbReference type="RefSeq" id="YP_009987505.1">
    <property type="nucleotide sequence ID" value="NC_052690.1"/>
</dbReference>
<evidence type="ECO:0000256" key="14">
    <source>
        <dbReference type="ARBA" id="ARBA00023075"/>
    </source>
</evidence>
<keyword evidence="6" id="KW-0813">Transport</keyword>
<evidence type="ECO:0000256" key="12">
    <source>
        <dbReference type="ARBA" id="ARBA00022989"/>
    </source>
</evidence>
<feature type="transmembrane region" description="Helical" evidence="18">
    <location>
        <begin position="58"/>
        <end position="79"/>
    </location>
</feature>
<reference evidence="20" key="1">
    <citation type="submission" date="2018-05" db="EMBL/GenBank/DDBJ databases">
        <authorList>
            <person name="Huang Y."/>
            <person name="Qin D."/>
        </authorList>
    </citation>
    <scope>NUCLEOTIDE SEQUENCE</scope>
</reference>
<evidence type="ECO:0000256" key="2">
    <source>
        <dbReference type="ARBA" id="ARBA00004448"/>
    </source>
</evidence>
<name>A0A7S5DCL3_9HEMI</name>
<organism evidence="20">
    <name type="scientific">Bambusiphaga taibaishana</name>
    <dbReference type="NCBI Taxonomy" id="2008833"/>
    <lineage>
        <taxon>Eukaryota</taxon>
        <taxon>Metazoa</taxon>
        <taxon>Ecdysozoa</taxon>
        <taxon>Arthropoda</taxon>
        <taxon>Hexapoda</taxon>
        <taxon>Insecta</taxon>
        <taxon>Pterygota</taxon>
        <taxon>Neoptera</taxon>
        <taxon>Paraneoptera</taxon>
        <taxon>Hemiptera</taxon>
        <taxon>Auchenorrhyncha</taxon>
        <taxon>Fulgoroidea</taxon>
        <taxon>Delphacidae</taxon>
        <taxon>Delphacinae</taxon>
        <taxon>Bambusiphaga</taxon>
    </lineage>
</organism>
<feature type="transmembrane region" description="Helical" evidence="18">
    <location>
        <begin position="300"/>
        <end position="317"/>
    </location>
</feature>
<feature type="transmembrane region" description="Helical" evidence="18">
    <location>
        <begin position="189"/>
        <end position="207"/>
    </location>
</feature>